<dbReference type="RefSeq" id="WP_341406022.1">
    <property type="nucleotide sequence ID" value="NZ_JBBUKT010000007.1"/>
</dbReference>
<feature type="domain" description="HAMP" evidence="12">
    <location>
        <begin position="494"/>
        <end position="546"/>
    </location>
</feature>
<evidence type="ECO:0000256" key="1">
    <source>
        <dbReference type="ARBA" id="ARBA00000085"/>
    </source>
</evidence>
<feature type="domain" description="HAMP" evidence="12">
    <location>
        <begin position="310"/>
        <end position="362"/>
    </location>
</feature>
<dbReference type="InterPro" id="IPR036097">
    <property type="entry name" value="HisK_dim/P_sf"/>
</dbReference>
<keyword evidence="4 8" id="KW-0597">Phosphoprotein</keyword>
<dbReference type="InterPro" id="IPR003594">
    <property type="entry name" value="HATPase_dom"/>
</dbReference>
<dbReference type="Pfam" id="PF13185">
    <property type="entry name" value="GAF_2"/>
    <property type="match status" value="1"/>
</dbReference>
<dbReference type="SUPFAM" id="SSF55781">
    <property type="entry name" value="GAF domain-like"/>
    <property type="match status" value="1"/>
</dbReference>
<evidence type="ECO:0000259" key="12">
    <source>
        <dbReference type="PROSITE" id="PS50885"/>
    </source>
</evidence>
<comment type="subcellular location">
    <subcellularLocation>
        <location evidence="2">Membrane</location>
    </subcellularLocation>
</comment>
<feature type="domain" description="HAMP" evidence="12">
    <location>
        <begin position="402"/>
        <end position="454"/>
    </location>
</feature>
<dbReference type="Gene3D" id="3.30.450.40">
    <property type="match status" value="1"/>
</dbReference>
<feature type="domain" description="HAMP" evidence="12">
    <location>
        <begin position="770"/>
        <end position="822"/>
    </location>
</feature>
<dbReference type="EMBL" id="JBBUKT010000007">
    <property type="protein sequence ID" value="MEK7952265.1"/>
    <property type="molecule type" value="Genomic_DNA"/>
</dbReference>
<dbReference type="SMART" id="SM00387">
    <property type="entry name" value="HATPase_c"/>
    <property type="match status" value="1"/>
</dbReference>
<feature type="domain" description="Response regulatory" evidence="11">
    <location>
        <begin position="1830"/>
        <end position="1943"/>
    </location>
</feature>
<dbReference type="SUPFAM" id="SSF47384">
    <property type="entry name" value="Homodimeric domain of signal transducing histidine kinase"/>
    <property type="match status" value="1"/>
</dbReference>
<comment type="caution">
    <text evidence="13">The sequence shown here is derived from an EMBL/GenBank/DDBJ whole genome shotgun (WGS) entry which is preliminary data.</text>
</comment>
<evidence type="ECO:0000256" key="2">
    <source>
        <dbReference type="ARBA" id="ARBA00004370"/>
    </source>
</evidence>
<dbReference type="PROSITE" id="PS50885">
    <property type="entry name" value="HAMP"/>
    <property type="match status" value="12"/>
</dbReference>
<evidence type="ECO:0000256" key="7">
    <source>
        <dbReference type="ARBA" id="ARBA00023012"/>
    </source>
</evidence>
<dbReference type="SMART" id="SM00065">
    <property type="entry name" value="GAF"/>
    <property type="match status" value="1"/>
</dbReference>
<evidence type="ECO:0000256" key="8">
    <source>
        <dbReference type="PROSITE-ProRule" id="PRU00169"/>
    </source>
</evidence>
<feature type="domain" description="HAMP" evidence="12">
    <location>
        <begin position="954"/>
        <end position="1006"/>
    </location>
</feature>
<feature type="domain" description="Response regulatory" evidence="11">
    <location>
        <begin position="1708"/>
        <end position="1821"/>
    </location>
</feature>
<dbReference type="InterPro" id="IPR003018">
    <property type="entry name" value="GAF"/>
</dbReference>
<dbReference type="InterPro" id="IPR001789">
    <property type="entry name" value="Sig_transdc_resp-reg_receiver"/>
</dbReference>
<dbReference type="Pfam" id="PF00072">
    <property type="entry name" value="Response_reg"/>
    <property type="match status" value="3"/>
</dbReference>
<feature type="domain" description="HAMP" evidence="12">
    <location>
        <begin position="862"/>
        <end position="914"/>
    </location>
</feature>
<dbReference type="PANTHER" id="PTHR45339">
    <property type="entry name" value="HYBRID SIGNAL TRANSDUCTION HISTIDINE KINASE J"/>
    <property type="match status" value="1"/>
</dbReference>
<dbReference type="PROSITE" id="PS50110">
    <property type="entry name" value="RESPONSE_REGULATORY"/>
    <property type="match status" value="3"/>
</dbReference>
<dbReference type="CDD" id="cd17546">
    <property type="entry name" value="REC_hyHK_CKI1_RcsC-like"/>
    <property type="match status" value="1"/>
</dbReference>
<dbReference type="Gene3D" id="1.10.287.130">
    <property type="match status" value="1"/>
</dbReference>
<dbReference type="PANTHER" id="PTHR45339:SF1">
    <property type="entry name" value="HYBRID SIGNAL TRANSDUCTION HISTIDINE KINASE J"/>
    <property type="match status" value="1"/>
</dbReference>
<dbReference type="InterPro" id="IPR004358">
    <property type="entry name" value="Sig_transdc_His_kin-like_C"/>
</dbReference>
<dbReference type="Gene3D" id="1.10.287.950">
    <property type="entry name" value="Methyl-accepting chemotaxis protein"/>
    <property type="match status" value="1"/>
</dbReference>
<dbReference type="InterPro" id="IPR036890">
    <property type="entry name" value="HATPase_C_sf"/>
</dbReference>
<dbReference type="SMART" id="SM00448">
    <property type="entry name" value="REC"/>
    <property type="match status" value="3"/>
</dbReference>
<evidence type="ECO:0000313" key="14">
    <source>
        <dbReference type="Proteomes" id="UP001371305"/>
    </source>
</evidence>
<keyword evidence="7" id="KW-0902">Two-component regulatory system</keyword>
<feature type="domain" description="HAMP" evidence="12">
    <location>
        <begin position="586"/>
        <end position="638"/>
    </location>
</feature>
<dbReference type="Pfam" id="PF02518">
    <property type="entry name" value="HATPase_c"/>
    <property type="match status" value="1"/>
</dbReference>
<dbReference type="SUPFAM" id="SSF55874">
    <property type="entry name" value="ATPase domain of HSP90 chaperone/DNA topoisomerase II/histidine kinase"/>
    <property type="match status" value="1"/>
</dbReference>
<organism evidence="13 14">
    <name type="scientific">Luteolibacter soli</name>
    <dbReference type="NCBI Taxonomy" id="3135280"/>
    <lineage>
        <taxon>Bacteria</taxon>
        <taxon>Pseudomonadati</taxon>
        <taxon>Verrucomicrobiota</taxon>
        <taxon>Verrucomicrobiia</taxon>
        <taxon>Verrucomicrobiales</taxon>
        <taxon>Verrucomicrobiaceae</taxon>
        <taxon>Luteolibacter</taxon>
    </lineage>
</organism>
<reference evidence="13 14" key="1">
    <citation type="submission" date="2024-04" db="EMBL/GenBank/DDBJ databases">
        <title>Luteolibacter sp. isolated from soil.</title>
        <authorList>
            <person name="An J."/>
        </authorList>
    </citation>
    <scope>NUCLEOTIDE SEQUENCE [LARGE SCALE GENOMIC DNA]</scope>
    <source>
        <strain evidence="13 14">Y139</strain>
    </source>
</reference>
<feature type="modified residue" description="4-aspartylphosphate" evidence="8">
    <location>
        <position position="1757"/>
    </location>
</feature>
<dbReference type="SMART" id="SM00388">
    <property type="entry name" value="HisKA"/>
    <property type="match status" value="1"/>
</dbReference>
<keyword evidence="6" id="KW-0418">Kinase</keyword>
<keyword evidence="9" id="KW-0175">Coiled coil</keyword>
<keyword evidence="5" id="KW-0808">Transferase</keyword>
<dbReference type="InterPro" id="IPR003660">
    <property type="entry name" value="HAMP_dom"/>
</dbReference>
<feature type="domain" description="HAMP" evidence="12">
    <location>
        <begin position="1138"/>
        <end position="1190"/>
    </location>
</feature>
<dbReference type="CDD" id="cd16922">
    <property type="entry name" value="HATPase_EvgS-ArcB-TorS-like"/>
    <property type="match status" value="1"/>
</dbReference>
<feature type="modified residue" description="4-aspartylphosphate" evidence="8">
    <location>
        <position position="1878"/>
    </location>
</feature>
<dbReference type="Pfam" id="PF00672">
    <property type="entry name" value="HAMP"/>
    <property type="match status" value="10"/>
</dbReference>
<dbReference type="CDD" id="cd00082">
    <property type="entry name" value="HisKA"/>
    <property type="match status" value="1"/>
</dbReference>
<dbReference type="Gene3D" id="3.40.50.2300">
    <property type="match status" value="3"/>
</dbReference>
<feature type="domain" description="HAMP" evidence="12">
    <location>
        <begin position="218"/>
        <end position="270"/>
    </location>
</feature>
<dbReference type="SUPFAM" id="SSF52172">
    <property type="entry name" value="CheY-like"/>
    <property type="match status" value="3"/>
</dbReference>
<gene>
    <name evidence="13" type="ORF">WKV53_17275</name>
</gene>
<keyword evidence="14" id="KW-1185">Reference proteome</keyword>
<evidence type="ECO:0000256" key="6">
    <source>
        <dbReference type="ARBA" id="ARBA00022777"/>
    </source>
</evidence>
<dbReference type="CDD" id="cd06225">
    <property type="entry name" value="HAMP"/>
    <property type="match status" value="12"/>
</dbReference>
<evidence type="ECO:0000256" key="9">
    <source>
        <dbReference type="SAM" id="Coils"/>
    </source>
</evidence>
<name>A0ABU9AY05_9BACT</name>
<accession>A0ABU9AY05</accession>
<feature type="domain" description="HAMP" evidence="12">
    <location>
        <begin position="1046"/>
        <end position="1098"/>
    </location>
</feature>
<feature type="coiled-coil region" evidence="9">
    <location>
        <begin position="1363"/>
        <end position="1421"/>
    </location>
</feature>
<dbReference type="Pfam" id="PF00512">
    <property type="entry name" value="HisKA"/>
    <property type="match status" value="1"/>
</dbReference>
<feature type="domain" description="HAMP" evidence="12">
    <location>
        <begin position="121"/>
        <end position="178"/>
    </location>
</feature>
<dbReference type="InterPro" id="IPR011006">
    <property type="entry name" value="CheY-like_superfamily"/>
</dbReference>
<dbReference type="Proteomes" id="UP001371305">
    <property type="component" value="Unassembled WGS sequence"/>
</dbReference>
<dbReference type="CDD" id="cd00156">
    <property type="entry name" value="REC"/>
    <property type="match status" value="1"/>
</dbReference>
<evidence type="ECO:0000256" key="3">
    <source>
        <dbReference type="ARBA" id="ARBA00012438"/>
    </source>
</evidence>
<dbReference type="Gene3D" id="1.20.120.1530">
    <property type="match status" value="7"/>
</dbReference>
<dbReference type="Gene3D" id="6.10.340.10">
    <property type="match status" value="1"/>
</dbReference>
<evidence type="ECO:0000256" key="5">
    <source>
        <dbReference type="ARBA" id="ARBA00022679"/>
    </source>
</evidence>
<dbReference type="SUPFAM" id="SSF58104">
    <property type="entry name" value="Methyl-accepting chemotaxis protein (MCP) signaling domain"/>
    <property type="match status" value="5"/>
</dbReference>
<evidence type="ECO:0000313" key="13">
    <source>
        <dbReference type="EMBL" id="MEK7952265.1"/>
    </source>
</evidence>
<dbReference type="InterPro" id="IPR005467">
    <property type="entry name" value="His_kinase_dom"/>
</dbReference>
<dbReference type="Pfam" id="PF18947">
    <property type="entry name" value="HAMP_2"/>
    <property type="match status" value="2"/>
</dbReference>
<evidence type="ECO:0000259" key="11">
    <source>
        <dbReference type="PROSITE" id="PS50110"/>
    </source>
</evidence>
<dbReference type="Gene3D" id="3.30.565.10">
    <property type="entry name" value="Histidine kinase-like ATPase, C-terminal domain"/>
    <property type="match status" value="1"/>
</dbReference>
<comment type="catalytic activity">
    <reaction evidence="1">
        <text>ATP + protein L-histidine = ADP + protein N-phospho-L-histidine.</text>
        <dbReference type="EC" id="2.7.13.3"/>
    </reaction>
</comment>
<dbReference type="InterPro" id="IPR029016">
    <property type="entry name" value="GAF-like_dom_sf"/>
</dbReference>
<dbReference type="EC" id="2.7.13.3" evidence="3"/>
<dbReference type="SUPFAM" id="SSF158472">
    <property type="entry name" value="HAMP domain-like"/>
    <property type="match status" value="1"/>
</dbReference>
<feature type="modified residue" description="4-aspartylphosphate" evidence="8">
    <location>
        <position position="2023"/>
    </location>
</feature>
<evidence type="ECO:0000259" key="10">
    <source>
        <dbReference type="PROSITE" id="PS50109"/>
    </source>
</evidence>
<sequence>MKKPRSSPSSTHTAEYPVADAATATVNGEDSPHQLKELLFALNAFKRGDFSARLPDDWIGIAGKVADSFNDVIRRNQELAGELARIRDVVGVEGRIGQRAILGDMQGSWSEAIGSVNSLVENLVQPTSDMARVIGAVAKGDLSQTMSTDIEGRQLKGEFLRTARTVNTMVEQLGGFASEVTRVAREVGTEGKLGGQAKVKGVAGTWKDLTDNVNLMAGNLTAQVRNIATVTTAVANGDLTKKITVDVKGEFLELKDTVNTMVGQLRSFASEVTRVAREVGSEGSLGGQARVEGVSGTWKDLTDSVNFMASNLTTQVRNIAAVTTAVANGDLSKKITVDVKGEILELKNTINTMVDQLSSFASEVTRVAREVGSEGKLGGQANVSGVAGTWKDLTDSVNSMAGNLTAQVRNIAEVTTAVANGDLSKTITVDVKGEILELKDTINTMVGQLRSFASEVTRVAREVGTEGKLGGQAEVTGVAGTWKDLTDNVNMMAGNLTDQVRNIADVTTAIANGDLSRKITVDVKGEILEMKNTINTMVDQLSSFADQVTRVAREVGTEGKLGGQAEVRGVAGTWKDLTDSVNSMAGNLTNQVRNIAEVTTAVANGDLGKKITVDVKGEILELKNTINTMVDQLGSFASEVTRVAREVGTEGKLGGQADVKGVAGTWKDLTDSVNSMAGNLTDQVRNIADVTTAVANGDLSRKVTVAVRGEILQLKDTVNTMVDQLNSFASEVTRVAREVGTEGKLGGQADVKGVAGTWKDLTDSVNSMAGNLTNQVRNIADVTTAVARGDLSKKITVDVKGEILELKNTINTMVDQLGSFAAEVTRVAREVGSEGKLGGQAKVSGVAGTWKDLTDSVNLMAGNLTDQVRNIADVTKAVAAGNLSKKITVDVRGEILELKDTINVMVDQLRSFASEVTRVAREVGSEGSLGGQARVEGVSGTWKDLTDSVNFMASNLTTQVRNIAAVTTAVANGDLSRKITVDVKGEILELKNTVNTMVDQLNSFASEVTRVAREVGTEGSLGGQAEVKGVAGTWKDLTDSVNSMAGNLTNQVRGIAKVVTAVAKGDLNQKLMVEAKGEVAELADTINSMTDTLATFAEQVTGVAREVGVEGQLGGQAHVPGASGTWLDLTDNVNQLAANLTTQLRAIADVATAVTKGDLTQSIQVSARGEVAFVKDNINEMIRNLRDTTSRNEEQDWLKTNLAKFTRMLQGQKDLLTVGKLILSELAPVVSAQTGIFYIMDSDAPEPELRLLASYAFTERKHLSNRYRLGEGLVGQCALERQPILLTNVPSDYIQISSGLGKAVPTSIIVLPILFEGKVKAVIELASFQGFNPTHETFLVQLAESIGIVLNTIKANTLTEDLLKQSQSLASELQNRQDELEKTNKELGDKAAQLAEQNEEVERKNSEVEQARTALEGKAQQLALTSKYKSEFLANMSHELRTPLNSLLILADQLGSNYEGNLTTKQVEFARTIHGSGRDLLRLINDILDLSKIESGNFTVSVTEVRIADLMDNVERTFRHVAQDKGINFAFELAADLPSRILTDEQRLDQVLKNLVSNALKFTADGKVTVRVQAVEGQRLRGNSVLSGAGKVLAFSVEDTGIGIPPEKQMVIFEAFQQADGSTSRRYGGTGLGLAISRELARLLGGEISVQSEEGVGSTFTLFLPLQAPATEREYIETTDAGIEIEEMDFTQDVIADDRSNISPLDHVTLIVEDNRDTAGMLLARARAKGFKGVVAMRGYAALTMAREFQPEGITLDVSLPDLDGWKVLSRLKSDLSTRHIPVFMVSADSEPENALKNGAIRFLGKPLDPESVDSVFERMRQMRDEPGGTVLLVEDDETQRNSVGELLSDTPNLITAGNADEAFKILESTACDCVIVDLMLPGTSGFEVIEHIRGDFPQMPIIVYTGKNLSTDEEAQLNRLTQTVIVKDVRSPERLYDQVALWLHRKVSELPQPGRETIQRLNDPNTLLAGKRVLIVDDDVRNIFAMTSLLERHHMDVMSAEQGETALQLLKSGTIFDIVLMDIMMPEMDGYEVMKAIRGMYGFQELPIIALTAKAMKGDREKCIDAGASDYISKPVDTDRLLTMLRTWLYR</sequence>
<feature type="domain" description="Response regulatory" evidence="11">
    <location>
        <begin position="1973"/>
        <end position="2090"/>
    </location>
</feature>
<dbReference type="SMART" id="SM00304">
    <property type="entry name" value="HAMP"/>
    <property type="match status" value="12"/>
</dbReference>
<feature type="domain" description="HAMP" evidence="12">
    <location>
        <begin position="678"/>
        <end position="730"/>
    </location>
</feature>
<feature type="domain" description="Histidine kinase" evidence="10">
    <location>
        <begin position="1435"/>
        <end position="1668"/>
    </location>
</feature>
<protein>
    <recommendedName>
        <fullName evidence="3">histidine kinase</fullName>
        <ecNumber evidence="3">2.7.13.3</ecNumber>
    </recommendedName>
</protein>
<dbReference type="PROSITE" id="PS50109">
    <property type="entry name" value="HIS_KIN"/>
    <property type="match status" value="1"/>
</dbReference>
<dbReference type="InterPro" id="IPR003661">
    <property type="entry name" value="HisK_dim/P_dom"/>
</dbReference>
<proteinExistence type="predicted"/>
<evidence type="ECO:0000256" key="4">
    <source>
        <dbReference type="ARBA" id="ARBA00022553"/>
    </source>
</evidence>
<dbReference type="PRINTS" id="PR00344">
    <property type="entry name" value="BCTRLSENSOR"/>
</dbReference>